<gene>
    <name evidence="4" type="ORF">CGZ91_13560</name>
</gene>
<keyword evidence="2" id="KW-0812">Transmembrane</keyword>
<evidence type="ECO:0000256" key="2">
    <source>
        <dbReference type="SAM" id="Phobius"/>
    </source>
</evidence>
<dbReference type="AlphaFoldDB" id="A0A255EAP0"/>
<evidence type="ECO:0000259" key="3">
    <source>
        <dbReference type="Pfam" id="PF20990"/>
    </source>
</evidence>
<protein>
    <recommendedName>
        <fullName evidence="3">Predicted membrane protein YciQ-like C-terminal domain-containing protein</fullName>
    </recommendedName>
</protein>
<evidence type="ECO:0000313" key="5">
    <source>
        <dbReference type="Proteomes" id="UP000216300"/>
    </source>
</evidence>
<feature type="domain" description="Predicted membrane protein YciQ-like C-terminal" evidence="3">
    <location>
        <begin position="63"/>
        <end position="313"/>
    </location>
</feature>
<evidence type="ECO:0000256" key="1">
    <source>
        <dbReference type="SAM" id="MobiDB-lite"/>
    </source>
</evidence>
<proteinExistence type="predicted"/>
<feature type="transmembrane region" description="Helical" evidence="2">
    <location>
        <begin position="6"/>
        <end position="21"/>
    </location>
</feature>
<evidence type="ECO:0000313" key="4">
    <source>
        <dbReference type="EMBL" id="OYN88628.1"/>
    </source>
</evidence>
<dbReference type="EMBL" id="NMVJ01000011">
    <property type="protein sequence ID" value="OYN88628.1"/>
    <property type="molecule type" value="Genomic_DNA"/>
</dbReference>
<keyword evidence="2" id="KW-1133">Transmembrane helix</keyword>
<name>A0A255EAP0_9ACTN</name>
<reference evidence="4 5" key="1">
    <citation type="submission" date="2017-07" db="EMBL/GenBank/DDBJ databases">
        <title>Draft whole genome sequences of clinical Proprionibacteriaceae strains.</title>
        <authorList>
            <person name="Bernier A.-M."/>
            <person name="Bernard K."/>
            <person name="Domingo M.-C."/>
        </authorList>
    </citation>
    <scope>NUCLEOTIDE SEQUENCE [LARGE SCALE GENOMIC DNA]</scope>
    <source>
        <strain evidence="4 5">NML 150081</strain>
    </source>
</reference>
<dbReference type="Pfam" id="PF20990">
    <property type="entry name" value="DUF2207_C"/>
    <property type="match status" value="1"/>
</dbReference>
<feature type="transmembrane region" description="Helical" evidence="2">
    <location>
        <begin position="203"/>
        <end position="226"/>
    </location>
</feature>
<organism evidence="4 5">
    <name type="scientific">Parenemella sanctibonifatiensis</name>
    <dbReference type="NCBI Taxonomy" id="2016505"/>
    <lineage>
        <taxon>Bacteria</taxon>
        <taxon>Bacillati</taxon>
        <taxon>Actinomycetota</taxon>
        <taxon>Actinomycetes</taxon>
        <taxon>Propionibacteriales</taxon>
        <taxon>Propionibacteriaceae</taxon>
        <taxon>Parenemella</taxon>
    </lineage>
</organism>
<dbReference type="InterPro" id="IPR048389">
    <property type="entry name" value="YciQ-like_C"/>
</dbReference>
<feature type="transmembrane region" description="Helical" evidence="2">
    <location>
        <begin position="232"/>
        <end position="250"/>
    </location>
</feature>
<comment type="caution">
    <text evidence="4">The sequence shown here is derived from an EMBL/GenBank/DDBJ whole genome shotgun (WGS) entry which is preliminary data.</text>
</comment>
<dbReference type="Proteomes" id="UP000216300">
    <property type="component" value="Unassembled WGS sequence"/>
</dbReference>
<accession>A0A255EAP0</accession>
<keyword evidence="5" id="KW-1185">Reference proteome</keyword>
<feature type="region of interest" description="Disordered" evidence="1">
    <location>
        <begin position="105"/>
        <end position="130"/>
    </location>
</feature>
<feature type="compositionally biased region" description="Polar residues" evidence="1">
    <location>
        <begin position="106"/>
        <end position="121"/>
    </location>
</feature>
<keyword evidence="2" id="KW-0472">Membrane</keyword>
<sequence>MILLAGGAVVMALTIWGIIAVRRGRRDEIFADITPGQFPPPGTTVRREKVPGTEYAGPVAVQFAPPAGVAPGLAGTVVDGKADGRDVTATIIDLAVRGYLKITPLNGPQTEGQPAQPQPQGKSKGKEKPDWLLARSNRPAGQELARFESLLLHALFSHGPQIRMSDLSGRHGQALKDAQVELYREVVNQNWYTDHPRAGGKGVGCLGVVMLVVGIPLMLLLGVGGMQAGSPIGWIAGGMVVASAIALLVFGGRGRTPRTAEGTAVRIQTLGFQQYIATAEANQIKFEEAADIFSRYLPYAIVFGLADRWAKLFGEVAKRAKHEGYDVGYDLTWFDVGYLVMDGLTDAIILADLLDAGSLFEGLEGLDIGEALGGVTDGIGEFVGSGDGIGGLLDGCDLDGCDGCDL</sequence>